<gene>
    <name evidence="1" type="ORF">F4820DRAFT_80374</name>
</gene>
<keyword evidence="2" id="KW-1185">Reference proteome</keyword>
<sequence>MNRPGIVQGDLDTFGRGVELLEPSILNPNGLLNNCVSVTIAKVLAYRDVHEFWHDTLKGDLPDIPLTINQIKQLIAQTGWEFTWKAYLSCIGKSAYDNMKHDFIMEPWKGTLRALAYTRGDKTGHCVVNSAISELEQENDIAYSYFTCYQNETYGVNVRHEVQASETMIMFILNSPRHTAQWHAWLFRLSCRTIERRRDPVWWRKRLEIINKHLKVLGQEPMQPPSGDGFNPSFMIELDERIDRAHGIFR</sequence>
<reference evidence="1 2" key="1">
    <citation type="journal article" date="2022" name="New Phytol.">
        <title>Ecological generalism drives hyperdiversity of secondary metabolite gene clusters in xylarialean endophytes.</title>
        <authorList>
            <person name="Franco M.E.E."/>
            <person name="Wisecaver J.H."/>
            <person name="Arnold A.E."/>
            <person name="Ju Y.M."/>
            <person name="Slot J.C."/>
            <person name="Ahrendt S."/>
            <person name="Moore L.P."/>
            <person name="Eastman K.E."/>
            <person name="Scott K."/>
            <person name="Konkel Z."/>
            <person name="Mondo S.J."/>
            <person name="Kuo A."/>
            <person name="Hayes R.D."/>
            <person name="Haridas S."/>
            <person name="Andreopoulos B."/>
            <person name="Riley R."/>
            <person name="LaButti K."/>
            <person name="Pangilinan J."/>
            <person name="Lipzen A."/>
            <person name="Amirebrahimi M."/>
            <person name="Yan J."/>
            <person name="Adam C."/>
            <person name="Keymanesh K."/>
            <person name="Ng V."/>
            <person name="Louie K."/>
            <person name="Northen T."/>
            <person name="Drula E."/>
            <person name="Henrissat B."/>
            <person name="Hsieh H.M."/>
            <person name="Youens-Clark K."/>
            <person name="Lutzoni F."/>
            <person name="Miadlikowska J."/>
            <person name="Eastwood D.C."/>
            <person name="Hamelin R.C."/>
            <person name="Grigoriev I.V."/>
            <person name="U'Ren J.M."/>
        </authorList>
    </citation>
    <scope>NUCLEOTIDE SEQUENCE [LARGE SCALE GENOMIC DNA]</scope>
    <source>
        <strain evidence="1 2">CBS 119005</strain>
    </source>
</reference>
<name>A0ACB9YPQ5_9PEZI</name>
<dbReference type="EMBL" id="MU393561">
    <property type="protein sequence ID" value="KAI4861138.1"/>
    <property type="molecule type" value="Genomic_DNA"/>
</dbReference>
<proteinExistence type="predicted"/>
<evidence type="ECO:0000313" key="2">
    <source>
        <dbReference type="Proteomes" id="UP001497700"/>
    </source>
</evidence>
<comment type="caution">
    <text evidence="1">The sequence shown here is derived from an EMBL/GenBank/DDBJ whole genome shotgun (WGS) entry which is preliminary data.</text>
</comment>
<dbReference type="Proteomes" id="UP001497700">
    <property type="component" value="Unassembled WGS sequence"/>
</dbReference>
<accession>A0ACB9YPQ5</accession>
<organism evidence="1 2">
    <name type="scientific">Hypoxylon rubiginosum</name>
    <dbReference type="NCBI Taxonomy" id="110542"/>
    <lineage>
        <taxon>Eukaryota</taxon>
        <taxon>Fungi</taxon>
        <taxon>Dikarya</taxon>
        <taxon>Ascomycota</taxon>
        <taxon>Pezizomycotina</taxon>
        <taxon>Sordariomycetes</taxon>
        <taxon>Xylariomycetidae</taxon>
        <taxon>Xylariales</taxon>
        <taxon>Hypoxylaceae</taxon>
        <taxon>Hypoxylon</taxon>
    </lineage>
</organism>
<protein>
    <submittedName>
        <fullName evidence="1">Uncharacterized protein</fullName>
    </submittedName>
</protein>
<evidence type="ECO:0000313" key="1">
    <source>
        <dbReference type="EMBL" id="KAI4861138.1"/>
    </source>
</evidence>